<dbReference type="InterPro" id="IPR049468">
    <property type="entry name" value="Restrct_endonuc-II-like_dom"/>
</dbReference>
<dbReference type="InterPro" id="IPR041679">
    <property type="entry name" value="DNA2/NAM7-like_C"/>
</dbReference>
<organism evidence="10 11">
    <name type="scientific">Novosphingobium ovatum</name>
    <dbReference type="NCBI Taxonomy" id="1908523"/>
    <lineage>
        <taxon>Bacteria</taxon>
        <taxon>Pseudomonadati</taxon>
        <taxon>Pseudomonadota</taxon>
        <taxon>Alphaproteobacteria</taxon>
        <taxon>Sphingomonadales</taxon>
        <taxon>Sphingomonadaceae</taxon>
        <taxon>Novosphingobium</taxon>
    </lineage>
</organism>
<keyword evidence="5" id="KW-0067">ATP-binding</keyword>
<dbReference type="PANTHER" id="PTHR43788:SF8">
    <property type="entry name" value="DNA-BINDING PROTEIN SMUBP-2"/>
    <property type="match status" value="1"/>
</dbReference>
<feature type="domain" description="DNA2/NAM7 helicase-like C-terminal" evidence="8">
    <location>
        <begin position="782"/>
        <end position="960"/>
    </location>
</feature>
<evidence type="ECO:0000256" key="6">
    <source>
        <dbReference type="SAM" id="Coils"/>
    </source>
</evidence>
<dbReference type="Pfam" id="PF13086">
    <property type="entry name" value="AAA_11"/>
    <property type="match status" value="2"/>
</dbReference>
<dbReference type="InterPro" id="IPR047187">
    <property type="entry name" value="SF1_C_Upf1"/>
</dbReference>
<dbReference type="Gene3D" id="3.40.50.300">
    <property type="entry name" value="P-loop containing nucleotide triphosphate hydrolases"/>
    <property type="match status" value="3"/>
</dbReference>
<dbReference type="PANTHER" id="PTHR43788">
    <property type="entry name" value="DNA2/NAM7 HELICASE FAMILY MEMBER"/>
    <property type="match status" value="1"/>
</dbReference>
<feature type="domain" description="DNA2/NAM7 helicase helicase" evidence="7">
    <location>
        <begin position="690"/>
        <end position="736"/>
    </location>
</feature>
<evidence type="ECO:0000259" key="8">
    <source>
        <dbReference type="Pfam" id="PF13087"/>
    </source>
</evidence>
<name>A0ABW9XGR9_9SPHN</name>
<evidence type="ECO:0000313" key="11">
    <source>
        <dbReference type="Proteomes" id="UP000753724"/>
    </source>
</evidence>
<dbReference type="InterPro" id="IPR011335">
    <property type="entry name" value="Restrct_endonuc-II-like"/>
</dbReference>
<dbReference type="InterPro" id="IPR027417">
    <property type="entry name" value="P-loop_NTPase"/>
</dbReference>
<dbReference type="InterPro" id="IPR041677">
    <property type="entry name" value="DNA2/NAM7_AAA_11"/>
</dbReference>
<proteinExistence type="inferred from homology"/>
<evidence type="ECO:0000256" key="1">
    <source>
        <dbReference type="ARBA" id="ARBA00007913"/>
    </source>
</evidence>
<keyword evidence="4" id="KW-0347">Helicase</keyword>
<dbReference type="InterPro" id="IPR050534">
    <property type="entry name" value="Coronavir_polyprotein_1ab"/>
</dbReference>
<dbReference type="SUPFAM" id="SSF52980">
    <property type="entry name" value="Restriction endonuclease-like"/>
    <property type="match status" value="1"/>
</dbReference>
<evidence type="ECO:0000256" key="3">
    <source>
        <dbReference type="ARBA" id="ARBA00022801"/>
    </source>
</evidence>
<evidence type="ECO:0000256" key="5">
    <source>
        <dbReference type="ARBA" id="ARBA00022840"/>
    </source>
</evidence>
<keyword evidence="3" id="KW-0378">Hydrolase</keyword>
<keyword evidence="6" id="KW-0175">Coiled coil</keyword>
<dbReference type="SUPFAM" id="SSF52540">
    <property type="entry name" value="P-loop containing nucleoside triphosphate hydrolases"/>
    <property type="match status" value="1"/>
</dbReference>
<dbReference type="Pfam" id="PF18741">
    <property type="entry name" value="MTES_1575"/>
    <property type="match status" value="1"/>
</dbReference>
<dbReference type="Gene3D" id="3.40.960.10">
    <property type="entry name" value="VSR Endonuclease"/>
    <property type="match status" value="1"/>
</dbReference>
<dbReference type="Pfam" id="PF13087">
    <property type="entry name" value="AAA_12"/>
    <property type="match status" value="1"/>
</dbReference>
<dbReference type="CDD" id="cd18808">
    <property type="entry name" value="SF1_C_Upf1"/>
    <property type="match status" value="1"/>
</dbReference>
<evidence type="ECO:0000313" key="10">
    <source>
        <dbReference type="EMBL" id="NBC37753.1"/>
    </source>
</evidence>
<comment type="similarity">
    <text evidence="1">Belongs to the DNA2/NAM7 helicase family.</text>
</comment>
<dbReference type="Proteomes" id="UP000753724">
    <property type="component" value="Unassembled WGS sequence"/>
</dbReference>
<keyword evidence="11" id="KW-1185">Reference proteome</keyword>
<protein>
    <submittedName>
        <fullName evidence="10">AAA family ATPase</fullName>
    </submittedName>
</protein>
<feature type="domain" description="DNA2/NAM7 helicase helicase" evidence="7">
    <location>
        <begin position="334"/>
        <end position="454"/>
    </location>
</feature>
<feature type="domain" description="Restriction endonuclease type II-like" evidence="9">
    <location>
        <begin position="1017"/>
        <end position="1105"/>
    </location>
</feature>
<evidence type="ECO:0000259" key="9">
    <source>
        <dbReference type="Pfam" id="PF18741"/>
    </source>
</evidence>
<evidence type="ECO:0000259" key="7">
    <source>
        <dbReference type="Pfam" id="PF13086"/>
    </source>
</evidence>
<comment type="caution">
    <text evidence="10">The sequence shown here is derived from an EMBL/GenBank/DDBJ whole genome shotgun (WGS) entry which is preliminary data.</text>
</comment>
<dbReference type="EMBL" id="JAAAPO010000006">
    <property type="protein sequence ID" value="NBC37753.1"/>
    <property type="molecule type" value="Genomic_DNA"/>
</dbReference>
<reference evidence="11" key="1">
    <citation type="submission" date="2020-01" db="EMBL/GenBank/DDBJ databases">
        <title>Sphingomonas sp. strain CSW-10.</title>
        <authorList>
            <person name="Chen W.-M."/>
        </authorList>
    </citation>
    <scope>NUCLEOTIDE SEQUENCE [LARGE SCALE GENOMIC DNA]</scope>
    <source>
        <strain evidence="11">FSY-8</strain>
    </source>
</reference>
<sequence>MSLKDQIVAELKAKPNQKADALARALGVDRALVNKALYGALKGLVAQDRAYRWALVDSAPKGPAGGAPEGPAFANTDLARLCRYYLACLGYDDTGVSTFLTSKFGDPDYIELRALPHSADDFAESEAARRMLGRKRAEQGRYGLYFGYPTHVSHLRSKKSGWEGFMVEPILLFPIEHDKSGRMSVDLAYPIINQKPFQAFTNAERDMMMNELVQLEQELGIGEADARIDVDEMAMRLQAVRPEWPWREDIEPDAIGASRPPMSEIDEPGIHNRAVIIMAEKSPFTQGLEKELRDLASLPEQSYANTALGRWIKNTAPENPETAQSVPVLQVLPMNSEQRQAVATALSAPVTIITGPPGTGKSQVVTNLLINAAWSGKRVLFASKNNKAVDVVETRVNALGSRPVLLRVGSQAYQARLAEYVLALLSSTTSPSEQAEFKEAQAIHLRLIAEHDRLANETGRLIELRNQIDQAEQVAEFARQRLGAKLFAESPAFDLASLKAQLSAIAVAAARADRSGAPAIVRALWPLFRSGRFHALRSAAAASSSMFAAIGIDWPAGPTCDAECGAWATALEATSQRLEDLEKAASYLTALRALQASRPLEAIARDEKAVQDRIARQSQMLWKLWLRLQPSQLSAADRQKLGKYTSILKMVMEAGGDGQLTKQVYAKYNAMLREVSHLLPCWAVTSLSARGRIPLEAGNFDIVVFDEASQCDIASALPLLYRAKSVVIIGDPKQLSHISGLQRGQDQAMLEKYDLLDTFPHWAYSHQSLFGLGTTQVAGPGVVSLVDHHRSHSDIISFSNKEFYEERLRVATRYDDLKSPNRSEPGIRWVDVKGQASRPGGGGAVNLIEAKAVVQVLRDLVLRNGYRGSIGVVTPFRAQANAITQLVNQDKELLPVLIARGFLADTVHKFQGDERDVMVFSPVVASGLPAGAEGFLRSNGNLFNVAITRARAQLIVVGDRAGCASSNIGYLARFANYSTGLEQQAFQDIERREIQLGPVYPPVARPELVSDWEREFYVAAYTAGLALIPQYNVEKYILDFLLCDGDRLLAIEIDGERYHRNWTGELCRRDQIRNQRLIELGYDVMRFWVYEVRDDMAGCLNKLRQWQSGAV</sequence>
<gene>
    <name evidence="10" type="ORF">GTZ99_14450</name>
</gene>
<dbReference type="RefSeq" id="WP_161720131.1">
    <property type="nucleotide sequence ID" value="NZ_JAAAPO010000006.1"/>
</dbReference>
<evidence type="ECO:0000256" key="4">
    <source>
        <dbReference type="ARBA" id="ARBA00022806"/>
    </source>
</evidence>
<feature type="coiled-coil region" evidence="6">
    <location>
        <begin position="454"/>
        <end position="481"/>
    </location>
</feature>
<evidence type="ECO:0000256" key="2">
    <source>
        <dbReference type="ARBA" id="ARBA00022741"/>
    </source>
</evidence>
<accession>A0ABW9XGR9</accession>
<keyword evidence="2" id="KW-0547">Nucleotide-binding</keyword>